<dbReference type="Proteomes" id="UP000008549">
    <property type="component" value="Unassembled WGS sequence"/>
</dbReference>
<feature type="compositionally biased region" description="Polar residues" evidence="6">
    <location>
        <begin position="642"/>
        <end position="666"/>
    </location>
</feature>
<keyword evidence="9" id="KW-1185">Reference proteome</keyword>
<reference evidence="8 9" key="2">
    <citation type="journal article" date="2011" name="PLoS Genet.">
        <title>Caenorhabditis briggsae recombinant inbred line genotypes reveal inter-strain incompatibility and the evolution of recombination.</title>
        <authorList>
            <person name="Ross J.A."/>
            <person name="Koboldt D.C."/>
            <person name="Staisch J.E."/>
            <person name="Chamberlin H.M."/>
            <person name="Gupta B.P."/>
            <person name="Miller R.D."/>
            <person name="Baird S.E."/>
            <person name="Haag E.S."/>
        </authorList>
    </citation>
    <scope>NUCLEOTIDE SEQUENCE [LARGE SCALE GENOMIC DNA]</scope>
    <source>
        <strain evidence="8 9">AF16</strain>
    </source>
</reference>
<reference evidence="8 9" key="1">
    <citation type="journal article" date="2003" name="PLoS Biol.">
        <title>The genome sequence of Caenorhabditis briggsae: a platform for comparative genomics.</title>
        <authorList>
            <person name="Stein L.D."/>
            <person name="Bao Z."/>
            <person name="Blasiar D."/>
            <person name="Blumenthal T."/>
            <person name="Brent M.R."/>
            <person name="Chen N."/>
            <person name="Chinwalla A."/>
            <person name="Clarke L."/>
            <person name="Clee C."/>
            <person name="Coghlan A."/>
            <person name="Coulson A."/>
            <person name="D'Eustachio P."/>
            <person name="Fitch D.H."/>
            <person name="Fulton L.A."/>
            <person name="Fulton R.E."/>
            <person name="Griffiths-Jones S."/>
            <person name="Harris T.W."/>
            <person name="Hillier L.W."/>
            <person name="Kamath R."/>
            <person name="Kuwabara P.E."/>
            <person name="Mardis E.R."/>
            <person name="Marra M.A."/>
            <person name="Miner T.L."/>
            <person name="Minx P."/>
            <person name="Mullikin J.C."/>
            <person name="Plumb R.W."/>
            <person name="Rogers J."/>
            <person name="Schein J.E."/>
            <person name="Sohrmann M."/>
            <person name="Spieth J."/>
            <person name="Stajich J.E."/>
            <person name="Wei C."/>
            <person name="Willey D."/>
            <person name="Wilson R.K."/>
            <person name="Durbin R."/>
            <person name="Waterston R.H."/>
        </authorList>
    </citation>
    <scope>NUCLEOTIDE SEQUENCE [LARGE SCALE GENOMIC DNA]</scope>
    <source>
        <strain evidence="8 9">AF16</strain>
    </source>
</reference>
<organism evidence="8 9">
    <name type="scientific">Caenorhabditis briggsae</name>
    <dbReference type="NCBI Taxonomy" id="6238"/>
    <lineage>
        <taxon>Eukaryota</taxon>
        <taxon>Metazoa</taxon>
        <taxon>Ecdysozoa</taxon>
        <taxon>Nematoda</taxon>
        <taxon>Chromadorea</taxon>
        <taxon>Rhabditida</taxon>
        <taxon>Rhabditina</taxon>
        <taxon>Rhabditomorpha</taxon>
        <taxon>Rhabditoidea</taxon>
        <taxon>Rhabditidae</taxon>
        <taxon>Peloderinae</taxon>
        <taxon>Caenorhabditis</taxon>
    </lineage>
</organism>
<evidence type="ECO:0000259" key="7">
    <source>
        <dbReference type="PROSITE" id="PS50950"/>
    </source>
</evidence>
<proteinExistence type="predicted"/>
<dbReference type="SUPFAM" id="SSF51735">
    <property type="entry name" value="NAD(P)-binding Rossmann-fold domains"/>
    <property type="match status" value="1"/>
</dbReference>
<dbReference type="AlphaFoldDB" id="A8XKM4"/>
<dbReference type="SUPFAM" id="SSF52283">
    <property type="entry name" value="Formate/glycerate dehydrogenase catalytic domain-like"/>
    <property type="match status" value="1"/>
</dbReference>
<dbReference type="SUPFAM" id="SSF57716">
    <property type="entry name" value="Glucocorticoid receptor-like (DNA-binding domain)"/>
    <property type="match status" value="1"/>
</dbReference>
<evidence type="ECO:0000256" key="6">
    <source>
        <dbReference type="SAM" id="MobiDB-lite"/>
    </source>
</evidence>
<dbReference type="InterPro" id="IPR036291">
    <property type="entry name" value="NAD(P)-bd_dom_sf"/>
</dbReference>
<dbReference type="InterPro" id="IPR051638">
    <property type="entry name" value="CTBP_dehydrogenase"/>
</dbReference>
<evidence type="ECO:0000256" key="1">
    <source>
        <dbReference type="ARBA" id="ARBA00022723"/>
    </source>
</evidence>
<dbReference type="InterPro" id="IPR006612">
    <property type="entry name" value="THAP_Znf"/>
</dbReference>
<dbReference type="OMA" id="IAVCHAP"/>
<evidence type="ECO:0000313" key="8">
    <source>
        <dbReference type="EMBL" id="CAP33198.2"/>
    </source>
</evidence>
<dbReference type="GO" id="GO:0003677">
    <property type="term" value="F:DNA binding"/>
    <property type="evidence" value="ECO:0007669"/>
    <property type="project" value="UniProtKB-UniRule"/>
</dbReference>
<feature type="compositionally biased region" description="Basic and acidic residues" evidence="6">
    <location>
        <begin position="101"/>
        <end position="111"/>
    </location>
</feature>
<evidence type="ECO:0000256" key="4">
    <source>
        <dbReference type="ARBA" id="ARBA00023125"/>
    </source>
</evidence>
<dbReference type="GO" id="GO:0003713">
    <property type="term" value="F:transcription coactivator activity"/>
    <property type="evidence" value="ECO:0000318"/>
    <property type="project" value="GO_Central"/>
</dbReference>
<dbReference type="GO" id="GO:0008270">
    <property type="term" value="F:zinc ion binding"/>
    <property type="evidence" value="ECO:0007669"/>
    <property type="project" value="UniProtKB-KW"/>
</dbReference>
<keyword evidence="2 5" id="KW-0863">Zinc-finger</keyword>
<feature type="compositionally biased region" description="Low complexity" evidence="6">
    <location>
        <begin position="623"/>
        <end position="641"/>
    </location>
</feature>
<feature type="region of interest" description="Disordered" evidence="6">
    <location>
        <begin position="151"/>
        <end position="173"/>
    </location>
</feature>
<dbReference type="GO" id="GO:0001221">
    <property type="term" value="F:transcription coregulator binding"/>
    <property type="evidence" value="ECO:0000318"/>
    <property type="project" value="GO_Central"/>
</dbReference>
<dbReference type="HOGENOM" id="CLU_016243_0_0_1"/>
<dbReference type="Pfam" id="PF02826">
    <property type="entry name" value="2-Hacid_dh_C"/>
    <property type="match status" value="1"/>
</dbReference>
<evidence type="ECO:0000313" key="10">
    <source>
        <dbReference type="WormBase" id="CBG14767a"/>
    </source>
</evidence>
<dbReference type="Pfam" id="PF05485">
    <property type="entry name" value="THAP"/>
    <property type="match status" value="1"/>
</dbReference>
<evidence type="ECO:0000256" key="3">
    <source>
        <dbReference type="ARBA" id="ARBA00022833"/>
    </source>
</evidence>
<name>A8XKM4_CAEBR</name>
<dbReference type="GO" id="GO:0016616">
    <property type="term" value="F:oxidoreductase activity, acting on the CH-OH group of donors, NAD or NADP as acceptor"/>
    <property type="evidence" value="ECO:0007669"/>
    <property type="project" value="InterPro"/>
</dbReference>
<evidence type="ECO:0000256" key="2">
    <source>
        <dbReference type="ARBA" id="ARBA00022771"/>
    </source>
</evidence>
<dbReference type="PROSITE" id="PS50950">
    <property type="entry name" value="ZF_THAP"/>
    <property type="match status" value="1"/>
</dbReference>
<sequence length="765" mass="84422">MPTTCGFPNCKFRSRYRGLEDNRHFYRIPKRPLVLRQRWLTAIGRTEETVVSQLRICSAHFEGGEKKEGDIPVPDPTVNSRHELKLFLKFRTFQVDKQIKIELPPKENKNSDRRRKQNIPARFSRPESPSGDSPSYAKKSRAFRDYYPLSATPSFDPAQSPQTPNHPTSADPQQALHDILSSKFWSLLKFQNKCVSVTNTRMNGQSSSRPLVALLDGRDCSVEMPILKDVATVAFCDAQSTQEIHEKVLNEAVAALMYHSIKLEKEDLEKFKLLKVVFRIGYGIDNIDVKAATELGIAVCHAPGDYVEDVADTTLSLILNMFRRTYWHAKSYTETRKTIGADQVRENASGSKRMRGSVLGLLGCGYVAQAVGLRAKQFGLHIIFYDPFSRDGQDKALGFERVFSLDEFMSRSDCVSLHCELGDETRGIICADTLRQCKPGVYIVNTCHAALINENDLAAALKSGHVKGAALDVHDNVRFDSNCLSTSFSWVPQSYKYSTLCMDDRNSNQGAQNSGCKRVFQIRKAINGRCPQDLTHCINKEAVMRNGHPVNRRTSAAAHPLLNMGFPGLPNFPPMSMSPHFPYPNPLLAMGAQMGALNPFMGNGALPFNPAAALSSLAAAQAANAQRGSPANRSSRSSPSPQTTNKSSVSPTNNGVVVKTEPSSPATKVEVEMGDTDKQSMMTFLQRLIAPNGDSSVSTNDSGVESGDKEKAQSDGDENMEDMEVIDAEKLKEELNIGQLAEPEEISVGLNNGNRINIDEQPLAI</sequence>
<evidence type="ECO:0000313" key="9">
    <source>
        <dbReference type="Proteomes" id="UP000008549"/>
    </source>
</evidence>
<feature type="domain" description="THAP-type" evidence="7">
    <location>
        <begin position="1"/>
        <end position="79"/>
    </location>
</feature>
<dbReference type="eggNOG" id="KOG0067">
    <property type="taxonomic scope" value="Eukaryota"/>
</dbReference>
<dbReference type="EMBL" id="HE600983">
    <property type="protein sequence ID" value="CAP33198.2"/>
    <property type="molecule type" value="Genomic_DNA"/>
</dbReference>
<dbReference type="WormBase" id="CBG14767a">
    <property type="protein sequence ID" value="CBP39946"/>
    <property type="gene ID" value="WBGene00035167"/>
    <property type="gene designation" value="Cbr-ctbp-1"/>
</dbReference>
<gene>
    <name evidence="10" type="primary">ctbp-1</name>
    <name evidence="8" type="synonym">Cbr-ctbp-1</name>
    <name evidence="10" type="ORF">CBG14767</name>
    <name evidence="8" type="ORF">CBG_14767</name>
</gene>
<dbReference type="STRING" id="6238.A8XKM4"/>
<dbReference type="InParanoid" id="A8XKM4"/>
<feature type="region of interest" description="Disordered" evidence="6">
    <location>
        <begin position="689"/>
        <end position="720"/>
    </location>
</feature>
<dbReference type="PANTHER" id="PTHR46029:SF7">
    <property type="entry name" value="C-TERMINAL-BINDING PROTEIN"/>
    <property type="match status" value="1"/>
</dbReference>
<dbReference type="FunCoup" id="A8XKM4">
    <property type="interactions" value="241"/>
</dbReference>
<dbReference type="GO" id="GO:0051287">
    <property type="term" value="F:NAD binding"/>
    <property type="evidence" value="ECO:0007669"/>
    <property type="project" value="InterPro"/>
</dbReference>
<dbReference type="PANTHER" id="PTHR46029">
    <property type="entry name" value="C-TERMINAL-BINDING PROTEIN"/>
    <property type="match status" value="1"/>
</dbReference>
<keyword evidence="4 5" id="KW-0238">DNA-binding</keyword>
<protein>
    <submittedName>
        <fullName evidence="8">Protein CBR-CTBP-1</fullName>
    </submittedName>
</protein>
<feature type="region of interest" description="Disordered" evidence="6">
    <location>
        <begin position="623"/>
        <end position="672"/>
    </location>
</feature>
<dbReference type="SMART" id="SM00980">
    <property type="entry name" value="THAP"/>
    <property type="match status" value="1"/>
</dbReference>
<dbReference type="InterPro" id="IPR006140">
    <property type="entry name" value="D-isomer_DH_NAD-bd"/>
</dbReference>
<keyword evidence="1" id="KW-0479">Metal-binding</keyword>
<keyword evidence="3" id="KW-0862">Zinc</keyword>
<feature type="region of interest" description="Disordered" evidence="6">
    <location>
        <begin position="101"/>
        <end position="137"/>
    </location>
</feature>
<evidence type="ECO:0000256" key="5">
    <source>
        <dbReference type="PROSITE-ProRule" id="PRU00309"/>
    </source>
</evidence>
<feature type="compositionally biased region" description="Polar residues" evidence="6">
    <location>
        <begin position="693"/>
        <end position="703"/>
    </location>
</feature>
<dbReference type="GO" id="GO:0140297">
    <property type="term" value="F:DNA-binding transcription factor binding"/>
    <property type="evidence" value="ECO:0000318"/>
    <property type="project" value="GO_Central"/>
</dbReference>
<accession>A8XKM4</accession>
<dbReference type="Gene3D" id="3.40.50.720">
    <property type="entry name" value="NAD(P)-binding Rossmann-like Domain"/>
    <property type="match status" value="2"/>
</dbReference>
<dbReference type="GO" id="GO:0006357">
    <property type="term" value="P:regulation of transcription by RNA polymerase II"/>
    <property type="evidence" value="ECO:0000318"/>
    <property type="project" value="GO_Central"/>
</dbReference>
<dbReference type="GO" id="GO:0003714">
    <property type="term" value="F:transcription corepressor activity"/>
    <property type="evidence" value="ECO:0000318"/>
    <property type="project" value="GO_Central"/>
</dbReference>
<dbReference type="GO" id="GO:0005634">
    <property type="term" value="C:nucleus"/>
    <property type="evidence" value="ECO:0000318"/>
    <property type="project" value="GO_Central"/>
</dbReference>
<feature type="compositionally biased region" description="Polar residues" evidence="6">
    <location>
        <begin position="151"/>
        <end position="172"/>
    </location>
</feature>